<dbReference type="InterPro" id="IPR051393">
    <property type="entry name" value="ABC_transporter_permease"/>
</dbReference>
<comment type="caution">
    <text evidence="9">The sequence shown here is derived from an EMBL/GenBank/DDBJ whole genome shotgun (WGS) entry which is preliminary data.</text>
</comment>
<keyword evidence="2 7" id="KW-0813">Transport</keyword>
<feature type="transmembrane region" description="Helical" evidence="7">
    <location>
        <begin position="178"/>
        <end position="200"/>
    </location>
</feature>
<evidence type="ECO:0000256" key="1">
    <source>
        <dbReference type="ARBA" id="ARBA00004651"/>
    </source>
</evidence>
<keyword evidence="3" id="KW-1003">Cell membrane</keyword>
<dbReference type="RefSeq" id="WP_304070433.1">
    <property type="nucleotide sequence ID" value="NZ_JABZRA010000026.1"/>
</dbReference>
<comment type="similarity">
    <text evidence="7">Belongs to the binding-protein-dependent transport system permease family.</text>
</comment>
<dbReference type="Pfam" id="PF00528">
    <property type="entry name" value="BPD_transp_1"/>
    <property type="match status" value="1"/>
</dbReference>
<accession>A0A930GVD6</accession>
<evidence type="ECO:0000256" key="7">
    <source>
        <dbReference type="RuleBase" id="RU363032"/>
    </source>
</evidence>
<dbReference type="EMBL" id="JABZRA010000026">
    <property type="protein sequence ID" value="MBF1272370.1"/>
    <property type="molecule type" value="Genomic_DNA"/>
</dbReference>
<evidence type="ECO:0000256" key="3">
    <source>
        <dbReference type="ARBA" id="ARBA00022475"/>
    </source>
</evidence>
<feature type="transmembrane region" description="Helical" evidence="7">
    <location>
        <begin position="91"/>
        <end position="112"/>
    </location>
</feature>
<evidence type="ECO:0000256" key="5">
    <source>
        <dbReference type="ARBA" id="ARBA00022989"/>
    </source>
</evidence>
<dbReference type="GO" id="GO:0005886">
    <property type="term" value="C:plasma membrane"/>
    <property type="evidence" value="ECO:0007669"/>
    <property type="project" value="UniProtKB-SubCell"/>
</dbReference>
<feature type="domain" description="ABC transmembrane type-1" evidence="8">
    <location>
        <begin position="87"/>
        <end position="302"/>
    </location>
</feature>
<keyword evidence="4 7" id="KW-0812">Transmembrane</keyword>
<dbReference type="PROSITE" id="PS50928">
    <property type="entry name" value="ABC_TM1"/>
    <property type="match status" value="1"/>
</dbReference>
<dbReference type="PANTHER" id="PTHR30193:SF37">
    <property type="entry name" value="INNER MEMBRANE ABC TRANSPORTER PERMEASE PROTEIN YCJO"/>
    <property type="match status" value="1"/>
</dbReference>
<dbReference type="PANTHER" id="PTHR30193">
    <property type="entry name" value="ABC TRANSPORTER PERMEASE PROTEIN"/>
    <property type="match status" value="1"/>
</dbReference>
<dbReference type="InterPro" id="IPR035906">
    <property type="entry name" value="MetI-like_sf"/>
</dbReference>
<dbReference type="Gene3D" id="1.10.3720.10">
    <property type="entry name" value="MetI-like"/>
    <property type="match status" value="1"/>
</dbReference>
<evidence type="ECO:0000256" key="4">
    <source>
        <dbReference type="ARBA" id="ARBA00022692"/>
    </source>
</evidence>
<keyword evidence="5 7" id="KW-1133">Transmembrane helix</keyword>
<protein>
    <submittedName>
        <fullName evidence="9">Sugar ABC transporter permease</fullName>
    </submittedName>
</protein>
<comment type="subcellular location">
    <subcellularLocation>
        <location evidence="1 7">Cell membrane</location>
        <topology evidence="1 7">Multi-pass membrane protein</topology>
    </subcellularLocation>
</comment>
<dbReference type="SUPFAM" id="SSF161098">
    <property type="entry name" value="MetI-like"/>
    <property type="match status" value="1"/>
</dbReference>
<sequence>MREQSFSRRFKKGIREWISVIPFLLIGTVLFILFVLYPQIKNIYISFTNYSIMPGAKNEFVGLANYRKIFTDIHVKGSDAYFFWMAFRNNILAILITVPGQLILGLLVAVFIHNLRFGKNIYKILLYIAVICDWVVFCNIVDYIFQPDSGSLVNYILTSIGILKQPVSWLKNTWTANFVIWFCSIWKGFGWVMIIYTAGLQGIPMDRYEAAKVDGANNVQMFWYITVPGLKATTFYLLINLINGAMNIFIQVFLLTKGDPIGTTDVVMDYVYRRAFNYFEFGYAASCGLVMGGVVFILSMFLKKYLRYGQDE</sequence>
<dbReference type="GO" id="GO:0055085">
    <property type="term" value="P:transmembrane transport"/>
    <property type="evidence" value="ECO:0007669"/>
    <property type="project" value="InterPro"/>
</dbReference>
<proteinExistence type="inferred from homology"/>
<evidence type="ECO:0000259" key="8">
    <source>
        <dbReference type="PROSITE" id="PS50928"/>
    </source>
</evidence>
<reference evidence="9" key="1">
    <citation type="submission" date="2020-04" db="EMBL/GenBank/DDBJ databases">
        <title>Deep metagenomics examines the oral microbiome during advanced dental caries in children, revealing novel taxa and co-occurrences with host molecules.</title>
        <authorList>
            <person name="Baker J.L."/>
            <person name="Morton J.T."/>
            <person name="Dinis M."/>
            <person name="Alvarez R."/>
            <person name="Tran N.C."/>
            <person name="Knight R."/>
            <person name="Edlund A."/>
        </authorList>
    </citation>
    <scope>NUCLEOTIDE SEQUENCE</scope>
    <source>
        <strain evidence="9">JCVI_38_bin.19</strain>
    </source>
</reference>
<organism evidence="9 10">
    <name type="scientific">Oribacterium sinus</name>
    <dbReference type="NCBI Taxonomy" id="237576"/>
    <lineage>
        <taxon>Bacteria</taxon>
        <taxon>Bacillati</taxon>
        <taxon>Bacillota</taxon>
        <taxon>Clostridia</taxon>
        <taxon>Lachnospirales</taxon>
        <taxon>Lachnospiraceae</taxon>
        <taxon>Oribacterium</taxon>
    </lineage>
</organism>
<dbReference type="InterPro" id="IPR000515">
    <property type="entry name" value="MetI-like"/>
</dbReference>
<evidence type="ECO:0000313" key="9">
    <source>
        <dbReference type="EMBL" id="MBF1272370.1"/>
    </source>
</evidence>
<gene>
    <name evidence="9" type="ORF">HXM90_02940</name>
</gene>
<dbReference type="Proteomes" id="UP000775770">
    <property type="component" value="Unassembled WGS sequence"/>
</dbReference>
<dbReference type="CDD" id="cd06261">
    <property type="entry name" value="TM_PBP2"/>
    <property type="match status" value="1"/>
</dbReference>
<dbReference type="AlphaFoldDB" id="A0A930GVD6"/>
<evidence type="ECO:0000313" key="10">
    <source>
        <dbReference type="Proteomes" id="UP000775770"/>
    </source>
</evidence>
<evidence type="ECO:0000256" key="2">
    <source>
        <dbReference type="ARBA" id="ARBA00022448"/>
    </source>
</evidence>
<feature type="transmembrane region" description="Helical" evidence="7">
    <location>
        <begin position="281"/>
        <end position="302"/>
    </location>
</feature>
<name>A0A930GVD6_9FIRM</name>
<feature type="transmembrane region" description="Helical" evidence="7">
    <location>
        <begin position="20"/>
        <end position="40"/>
    </location>
</feature>
<evidence type="ECO:0000256" key="6">
    <source>
        <dbReference type="ARBA" id="ARBA00023136"/>
    </source>
</evidence>
<feature type="transmembrane region" description="Helical" evidence="7">
    <location>
        <begin position="124"/>
        <end position="145"/>
    </location>
</feature>
<keyword evidence="6 7" id="KW-0472">Membrane</keyword>